<reference evidence="3" key="1">
    <citation type="submission" date="2020-02" db="EMBL/GenBank/DDBJ databases">
        <authorList>
            <person name="Meier V. D."/>
        </authorList>
    </citation>
    <scope>NUCLEOTIDE SEQUENCE</scope>
    <source>
        <strain evidence="3">AVDCRST_MAG82</strain>
    </source>
</reference>
<gene>
    <name evidence="3" type="ORF">AVDCRST_MAG82-3673</name>
</gene>
<accession>A0A6J4QU49</accession>
<feature type="compositionally biased region" description="Polar residues" evidence="1">
    <location>
        <begin position="26"/>
        <end position="38"/>
    </location>
</feature>
<proteinExistence type="predicted"/>
<feature type="compositionally biased region" description="Basic and acidic residues" evidence="1">
    <location>
        <begin position="43"/>
        <end position="54"/>
    </location>
</feature>
<name>A0A6J4QU49_9ACTN</name>
<dbReference type="EMBL" id="CADCVA010000450">
    <property type="protein sequence ID" value="CAA9449607.1"/>
    <property type="molecule type" value="Genomic_DNA"/>
</dbReference>
<sequence length="62" mass="6393">MKKWIAGAVVAAGLSVFGGAAIAQDATPQDPRQTQDVQQGVDRSGDHEGCRFGHESPGGEEA</sequence>
<evidence type="ECO:0000256" key="2">
    <source>
        <dbReference type="SAM" id="SignalP"/>
    </source>
</evidence>
<feature type="chain" id="PRO_5026988712" evidence="2">
    <location>
        <begin position="24"/>
        <end position="62"/>
    </location>
</feature>
<evidence type="ECO:0000313" key="3">
    <source>
        <dbReference type="EMBL" id="CAA9449607.1"/>
    </source>
</evidence>
<feature type="signal peptide" evidence="2">
    <location>
        <begin position="1"/>
        <end position="23"/>
    </location>
</feature>
<feature type="region of interest" description="Disordered" evidence="1">
    <location>
        <begin position="24"/>
        <end position="62"/>
    </location>
</feature>
<protein>
    <submittedName>
        <fullName evidence="3">Uncharacterized protein</fullName>
    </submittedName>
</protein>
<keyword evidence="2" id="KW-0732">Signal</keyword>
<dbReference type="AlphaFoldDB" id="A0A6J4QU49"/>
<evidence type="ECO:0000256" key="1">
    <source>
        <dbReference type="SAM" id="MobiDB-lite"/>
    </source>
</evidence>
<organism evidence="3">
    <name type="scientific">uncultured Rubrobacteraceae bacterium</name>
    <dbReference type="NCBI Taxonomy" id="349277"/>
    <lineage>
        <taxon>Bacteria</taxon>
        <taxon>Bacillati</taxon>
        <taxon>Actinomycetota</taxon>
        <taxon>Rubrobacteria</taxon>
        <taxon>Rubrobacterales</taxon>
        <taxon>Rubrobacteraceae</taxon>
        <taxon>environmental samples</taxon>
    </lineage>
</organism>